<evidence type="ECO:0000313" key="2">
    <source>
        <dbReference type="Proteomes" id="UP000772434"/>
    </source>
</evidence>
<keyword evidence="2" id="KW-1185">Reference proteome</keyword>
<reference evidence="1" key="1">
    <citation type="submission" date="2020-11" db="EMBL/GenBank/DDBJ databases">
        <authorList>
            <consortium name="DOE Joint Genome Institute"/>
            <person name="Ahrendt S."/>
            <person name="Riley R."/>
            <person name="Andreopoulos W."/>
            <person name="Labutti K."/>
            <person name="Pangilinan J."/>
            <person name="Ruiz-Duenas F.J."/>
            <person name="Barrasa J.M."/>
            <person name="Sanchez-Garcia M."/>
            <person name="Camarero S."/>
            <person name="Miyauchi S."/>
            <person name="Serrano A."/>
            <person name="Linde D."/>
            <person name="Babiker R."/>
            <person name="Drula E."/>
            <person name="Ayuso-Fernandez I."/>
            <person name="Pacheco R."/>
            <person name="Padilla G."/>
            <person name="Ferreira P."/>
            <person name="Barriuso J."/>
            <person name="Kellner H."/>
            <person name="Castanera R."/>
            <person name="Alfaro M."/>
            <person name="Ramirez L."/>
            <person name="Pisabarro A.G."/>
            <person name="Kuo A."/>
            <person name="Tritt A."/>
            <person name="Lipzen A."/>
            <person name="He G."/>
            <person name="Yan M."/>
            <person name="Ng V."/>
            <person name="Cullen D."/>
            <person name="Martin F."/>
            <person name="Rosso M.-N."/>
            <person name="Henrissat B."/>
            <person name="Hibbett D."/>
            <person name="Martinez A.T."/>
            <person name="Grigoriev I.V."/>
        </authorList>
    </citation>
    <scope>NUCLEOTIDE SEQUENCE</scope>
    <source>
        <strain evidence="1">AH 40177</strain>
    </source>
</reference>
<protein>
    <submittedName>
        <fullName evidence="1">Uncharacterized protein</fullName>
    </submittedName>
</protein>
<dbReference type="Proteomes" id="UP000772434">
    <property type="component" value="Unassembled WGS sequence"/>
</dbReference>
<dbReference type="EMBL" id="JADNRY010000366">
    <property type="protein sequence ID" value="KAF9058555.1"/>
    <property type="molecule type" value="Genomic_DNA"/>
</dbReference>
<sequence length="174" mass="18802">MLLSAWYLLLPPLRPASKKNACCNSFHSWNVTTLLPVSNSAGDFVLCTSHDSGLERSRARTEALAPCPPSYCYTFNSVCFVEAIPPSTGPLTPHVSETLLTCTTTRQDTKLSSIRSQSIHKPRPLTSNPRGVASAAFGPRFVHACCICDPEGFLSDDAVVLAWLAESASCEDKV</sequence>
<gene>
    <name evidence="1" type="ORF">BDP27DRAFT_1343360</name>
</gene>
<name>A0A9P5PAH2_9AGAR</name>
<comment type="caution">
    <text evidence="1">The sequence shown here is derived from an EMBL/GenBank/DDBJ whole genome shotgun (WGS) entry which is preliminary data.</text>
</comment>
<dbReference type="AlphaFoldDB" id="A0A9P5PAH2"/>
<accession>A0A9P5PAH2</accession>
<evidence type="ECO:0000313" key="1">
    <source>
        <dbReference type="EMBL" id="KAF9058555.1"/>
    </source>
</evidence>
<organism evidence="1 2">
    <name type="scientific">Rhodocollybia butyracea</name>
    <dbReference type="NCBI Taxonomy" id="206335"/>
    <lineage>
        <taxon>Eukaryota</taxon>
        <taxon>Fungi</taxon>
        <taxon>Dikarya</taxon>
        <taxon>Basidiomycota</taxon>
        <taxon>Agaricomycotina</taxon>
        <taxon>Agaricomycetes</taxon>
        <taxon>Agaricomycetidae</taxon>
        <taxon>Agaricales</taxon>
        <taxon>Marasmiineae</taxon>
        <taxon>Omphalotaceae</taxon>
        <taxon>Rhodocollybia</taxon>
    </lineage>
</organism>
<proteinExistence type="predicted"/>